<gene>
    <name evidence="13" type="ORF">KP509_14G062100</name>
</gene>
<feature type="compositionally biased region" description="Polar residues" evidence="10">
    <location>
        <begin position="612"/>
        <end position="632"/>
    </location>
</feature>
<keyword evidence="4" id="KW-0805">Transcription regulation</keyword>
<dbReference type="OrthoDB" id="60033at2759"/>
<feature type="region of interest" description="Disordered" evidence="10">
    <location>
        <begin position="164"/>
        <end position="223"/>
    </location>
</feature>
<dbReference type="InterPro" id="IPR045279">
    <property type="entry name" value="ARR-like"/>
</dbReference>
<dbReference type="GO" id="GO:0003677">
    <property type="term" value="F:DNA binding"/>
    <property type="evidence" value="ECO:0007669"/>
    <property type="project" value="UniProtKB-KW"/>
</dbReference>
<feature type="compositionally biased region" description="Polar residues" evidence="10">
    <location>
        <begin position="512"/>
        <end position="526"/>
    </location>
</feature>
<keyword evidence="2 9" id="KW-0597">Phosphoprotein</keyword>
<evidence type="ECO:0000256" key="10">
    <source>
        <dbReference type="SAM" id="MobiDB-lite"/>
    </source>
</evidence>
<evidence type="ECO:0000256" key="4">
    <source>
        <dbReference type="ARBA" id="ARBA00023015"/>
    </source>
</evidence>
<dbReference type="FunFam" id="1.10.10.60:FF:000007">
    <property type="entry name" value="Two-component response regulator"/>
    <property type="match status" value="1"/>
</dbReference>
<dbReference type="EMBL" id="CM035419">
    <property type="protein sequence ID" value="KAH7415818.1"/>
    <property type="molecule type" value="Genomic_DNA"/>
</dbReference>
<dbReference type="CDD" id="cd17584">
    <property type="entry name" value="REC_typeB_ARR-like"/>
    <property type="match status" value="1"/>
</dbReference>
<feature type="region of interest" description="Disordered" evidence="10">
    <location>
        <begin position="465"/>
        <end position="485"/>
    </location>
</feature>
<keyword evidence="3" id="KW-0902">Two-component regulatory system</keyword>
<keyword evidence="8" id="KW-0539">Nucleus</keyword>
<organism evidence="13 14">
    <name type="scientific">Ceratopteris richardii</name>
    <name type="common">Triangle waterfern</name>
    <dbReference type="NCBI Taxonomy" id="49495"/>
    <lineage>
        <taxon>Eukaryota</taxon>
        <taxon>Viridiplantae</taxon>
        <taxon>Streptophyta</taxon>
        <taxon>Embryophyta</taxon>
        <taxon>Tracheophyta</taxon>
        <taxon>Polypodiopsida</taxon>
        <taxon>Polypodiidae</taxon>
        <taxon>Polypodiales</taxon>
        <taxon>Pteridineae</taxon>
        <taxon>Pteridaceae</taxon>
        <taxon>Parkerioideae</taxon>
        <taxon>Ceratopteris</taxon>
    </lineage>
</organism>
<feature type="compositionally biased region" description="Low complexity" evidence="10">
    <location>
        <begin position="7"/>
        <end position="20"/>
    </location>
</feature>
<dbReference type="GO" id="GO:0009736">
    <property type="term" value="P:cytokinin-activated signaling pathway"/>
    <property type="evidence" value="ECO:0007669"/>
    <property type="project" value="InterPro"/>
</dbReference>
<evidence type="ECO:0000256" key="2">
    <source>
        <dbReference type="ARBA" id="ARBA00022553"/>
    </source>
</evidence>
<feature type="compositionally biased region" description="Acidic residues" evidence="10">
    <location>
        <begin position="207"/>
        <end position="216"/>
    </location>
</feature>
<keyword evidence="5" id="KW-0238">DNA-binding</keyword>
<feature type="region of interest" description="Disordered" evidence="10">
    <location>
        <begin position="512"/>
        <end position="540"/>
    </location>
</feature>
<evidence type="ECO:0000256" key="7">
    <source>
        <dbReference type="ARBA" id="ARBA00023163"/>
    </source>
</evidence>
<evidence type="ECO:0000256" key="8">
    <source>
        <dbReference type="ARBA" id="ARBA00023242"/>
    </source>
</evidence>
<accession>A0A8T2TFK7</accession>
<feature type="region of interest" description="Disordered" evidence="10">
    <location>
        <begin position="612"/>
        <end position="647"/>
    </location>
</feature>
<dbReference type="NCBIfam" id="TIGR01557">
    <property type="entry name" value="myb_SHAQKYF"/>
    <property type="match status" value="1"/>
</dbReference>
<keyword evidence="6" id="KW-0010">Activator</keyword>
<dbReference type="SUPFAM" id="SSF46689">
    <property type="entry name" value="Homeodomain-like"/>
    <property type="match status" value="1"/>
</dbReference>
<dbReference type="PANTHER" id="PTHR43874:SF7">
    <property type="entry name" value="TWO-COMPONENT RESPONSE REGULATOR ARR10"/>
    <property type="match status" value="1"/>
</dbReference>
<feature type="domain" description="HTH myb-type" evidence="12">
    <location>
        <begin position="221"/>
        <end position="280"/>
    </location>
</feature>
<comment type="subcellular location">
    <subcellularLocation>
        <location evidence="1">Nucleus</location>
    </subcellularLocation>
</comment>
<keyword evidence="7" id="KW-0804">Transcription</keyword>
<evidence type="ECO:0000259" key="11">
    <source>
        <dbReference type="PROSITE" id="PS50110"/>
    </source>
</evidence>
<dbReference type="GO" id="GO:0000160">
    <property type="term" value="P:phosphorelay signal transduction system"/>
    <property type="evidence" value="ECO:0007669"/>
    <property type="project" value="UniProtKB-KW"/>
</dbReference>
<evidence type="ECO:0000256" key="9">
    <source>
        <dbReference type="PROSITE-ProRule" id="PRU00169"/>
    </source>
</evidence>
<dbReference type="PROSITE" id="PS50110">
    <property type="entry name" value="RESPONSE_REGULATORY"/>
    <property type="match status" value="1"/>
</dbReference>
<dbReference type="Gene3D" id="3.40.50.2300">
    <property type="match status" value="1"/>
</dbReference>
<evidence type="ECO:0000256" key="5">
    <source>
        <dbReference type="ARBA" id="ARBA00023125"/>
    </source>
</evidence>
<dbReference type="Pfam" id="PF00249">
    <property type="entry name" value="Myb_DNA-binding"/>
    <property type="match status" value="1"/>
</dbReference>
<dbReference type="InterPro" id="IPR001005">
    <property type="entry name" value="SANT/Myb"/>
</dbReference>
<dbReference type="PANTHER" id="PTHR43874">
    <property type="entry name" value="TWO-COMPONENT RESPONSE REGULATOR"/>
    <property type="match status" value="1"/>
</dbReference>
<evidence type="ECO:0000256" key="1">
    <source>
        <dbReference type="ARBA" id="ARBA00004123"/>
    </source>
</evidence>
<proteinExistence type="predicted"/>
<dbReference type="PROSITE" id="PS51294">
    <property type="entry name" value="HTH_MYB"/>
    <property type="match status" value="1"/>
</dbReference>
<name>A0A8T2TFK7_CERRI</name>
<feature type="compositionally biased region" description="Polar residues" evidence="10">
    <location>
        <begin position="164"/>
        <end position="176"/>
    </location>
</feature>
<keyword evidence="14" id="KW-1185">Reference proteome</keyword>
<evidence type="ECO:0000313" key="14">
    <source>
        <dbReference type="Proteomes" id="UP000825935"/>
    </source>
</evidence>
<dbReference type="InterPro" id="IPR009057">
    <property type="entry name" value="Homeodomain-like_sf"/>
</dbReference>
<dbReference type="InterPro" id="IPR006447">
    <property type="entry name" value="Myb_dom_plants"/>
</dbReference>
<feature type="region of interest" description="Disordered" evidence="10">
    <location>
        <begin position="1"/>
        <end position="20"/>
    </location>
</feature>
<sequence>MENPAHSILSSAPSSSSNSSSSWAITKVDDTLINDTFPVGLRVLVVDDDPICLLIVDRMLQRCQYRVTTCGRAVEALSMLRENRNSFDVIISDVCMPDMDGFKLLELVGLEMDLPVIMMSANGETSAVMKGVKHGACDYLLKPVRMEELRNIWQHVVRKKWRNASQPTSYDANKSKQAVYEGEHTSSANGGSDGTWKRSKKRKDMKEEEDEDDLDHDDSSSTKKPRVVWSVELHQQFVNAVNQLGIDKAVPKRILELMNVQGLTRENVASHLQKYRLYLKRISGVAHQTTGALNPPFPVGTETSFSAVNAAGLGGLNDLRTLSGTSSSTLISSLQSGALGRLNVASLGMGNVDPSVVLRLAAFQGGHGALTRPPSLPSCAQPILNTQRSFQTAPNDINQVQISELGFTGSLDKGLSGVSVCQQRQLAAMATLGGSGKLPMVGNGSLLANTSTNALLMQTLQQQQAGGHPNTMSTRSLPGSGGQRGLAANVEPWAMTTISGPNDGSLQLLSVQSSANSTTVNPTNSSAEDDSKGIQMPNLGNAPFIDPLSVSSPLFSSEVDEVAGARIKNIGASGLATSEGLLNYASKYPSFSGLKQERGPFLGSVSQRHLQGFDASQEQSHSNDCQIKNPSYSPALPSGQENSVTGMAQGQDQPLFTHVLRTTFPAKSMNNPQSFTAMKSFPIKAEGRKIKEEGHLWAQEPLSEELLTILLKQQQEGLGFGENDLGGSEGYAVDKMYVK</sequence>
<dbReference type="Pfam" id="PF00072">
    <property type="entry name" value="Response_reg"/>
    <property type="match status" value="1"/>
</dbReference>
<dbReference type="Gene3D" id="1.10.10.60">
    <property type="entry name" value="Homeodomain-like"/>
    <property type="match status" value="1"/>
</dbReference>
<feature type="domain" description="Response regulatory" evidence="11">
    <location>
        <begin position="42"/>
        <end position="157"/>
    </location>
</feature>
<comment type="caution">
    <text evidence="13">The sequence shown here is derived from an EMBL/GenBank/DDBJ whole genome shotgun (WGS) entry which is preliminary data.</text>
</comment>
<evidence type="ECO:0000256" key="6">
    <source>
        <dbReference type="ARBA" id="ARBA00023159"/>
    </source>
</evidence>
<dbReference type="SMART" id="SM00448">
    <property type="entry name" value="REC"/>
    <property type="match status" value="1"/>
</dbReference>
<evidence type="ECO:0000256" key="3">
    <source>
        <dbReference type="ARBA" id="ARBA00023012"/>
    </source>
</evidence>
<dbReference type="InterPro" id="IPR001789">
    <property type="entry name" value="Sig_transdc_resp-reg_receiver"/>
</dbReference>
<dbReference type="InterPro" id="IPR017930">
    <property type="entry name" value="Myb_dom"/>
</dbReference>
<dbReference type="PIRSF" id="PIRSF036392">
    <property type="entry name" value="RR_ARR_type-B"/>
    <property type="match status" value="1"/>
</dbReference>
<evidence type="ECO:0008006" key="15">
    <source>
        <dbReference type="Google" id="ProtNLM"/>
    </source>
</evidence>
<dbReference type="EMBL" id="CM035419">
    <property type="protein sequence ID" value="KAH7415816.1"/>
    <property type="molecule type" value="Genomic_DNA"/>
</dbReference>
<dbReference type="Proteomes" id="UP000825935">
    <property type="component" value="Chromosome 14"/>
</dbReference>
<dbReference type="InterPro" id="IPR011006">
    <property type="entry name" value="CheY-like_superfamily"/>
</dbReference>
<evidence type="ECO:0000313" key="13">
    <source>
        <dbReference type="EMBL" id="KAH7415818.1"/>
    </source>
</evidence>
<dbReference type="AlphaFoldDB" id="A0A8T2TFK7"/>
<dbReference type="GO" id="GO:0005634">
    <property type="term" value="C:nucleus"/>
    <property type="evidence" value="ECO:0007669"/>
    <property type="project" value="UniProtKB-SubCell"/>
</dbReference>
<protein>
    <recommendedName>
        <fullName evidence="15">Two-component response regulator</fullName>
    </recommendedName>
</protein>
<feature type="modified residue" description="4-aspartylphosphate" evidence="9">
    <location>
        <position position="93"/>
    </location>
</feature>
<reference evidence="13" key="1">
    <citation type="submission" date="2021-08" db="EMBL/GenBank/DDBJ databases">
        <title>WGS assembly of Ceratopteris richardii.</title>
        <authorList>
            <person name="Marchant D.B."/>
            <person name="Chen G."/>
            <person name="Jenkins J."/>
            <person name="Shu S."/>
            <person name="Leebens-Mack J."/>
            <person name="Grimwood J."/>
            <person name="Schmutz J."/>
            <person name="Soltis P."/>
            <person name="Soltis D."/>
            <person name="Chen Z.-H."/>
        </authorList>
    </citation>
    <scope>NUCLEOTIDE SEQUENCE</scope>
    <source>
        <strain evidence="13">Whitten #5841</strain>
        <tissue evidence="13">Leaf</tissue>
    </source>
</reference>
<evidence type="ECO:0000259" key="12">
    <source>
        <dbReference type="PROSITE" id="PS51294"/>
    </source>
</evidence>
<dbReference type="SUPFAM" id="SSF52172">
    <property type="entry name" value="CheY-like"/>
    <property type="match status" value="1"/>
</dbReference>
<dbReference type="InterPro" id="IPR017053">
    <property type="entry name" value="Response_reg_B-typ_pln"/>
</dbReference>
<dbReference type="GO" id="GO:0003700">
    <property type="term" value="F:DNA-binding transcription factor activity"/>
    <property type="evidence" value="ECO:0007669"/>
    <property type="project" value="InterPro"/>
</dbReference>